<gene>
    <name evidence="3" type="ORF">GCM10009554_54900</name>
</gene>
<dbReference type="RefSeq" id="WP_343976127.1">
    <property type="nucleotide sequence ID" value="NZ_BAAAHK010000013.1"/>
</dbReference>
<dbReference type="Pfam" id="PF00797">
    <property type="entry name" value="Acetyltransf_2"/>
    <property type="match status" value="1"/>
</dbReference>
<dbReference type="PANTHER" id="PTHR11786">
    <property type="entry name" value="N-HYDROXYARYLAMINE O-ACETYLTRANSFERASE"/>
    <property type="match status" value="1"/>
</dbReference>
<comment type="similarity">
    <text evidence="1 2">Belongs to the arylamine N-acetyltransferase family.</text>
</comment>
<dbReference type="PRINTS" id="PR01543">
    <property type="entry name" value="ANATRNSFRASE"/>
</dbReference>
<name>A0ABP4BNW1_9ACTN</name>
<evidence type="ECO:0000256" key="2">
    <source>
        <dbReference type="RuleBase" id="RU003452"/>
    </source>
</evidence>
<accession>A0ABP4BNW1</accession>
<dbReference type="Gene3D" id="3.30.2140.10">
    <property type="entry name" value="Arylamine N-acetyltransferase"/>
    <property type="match status" value="1"/>
</dbReference>
<evidence type="ECO:0000313" key="3">
    <source>
        <dbReference type="EMBL" id="GAA0952206.1"/>
    </source>
</evidence>
<dbReference type="Proteomes" id="UP001500542">
    <property type="component" value="Unassembled WGS sequence"/>
</dbReference>
<protein>
    <submittedName>
        <fullName evidence="3">Arylamine N-acetyltransferase</fullName>
    </submittedName>
</protein>
<reference evidence="4" key="1">
    <citation type="journal article" date="2019" name="Int. J. Syst. Evol. Microbiol.">
        <title>The Global Catalogue of Microorganisms (GCM) 10K type strain sequencing project: providing services to taxonomists for standard genome sequencing and annotation.</title>
        <authorList>
            <consortium name="The Broad Institute Genomics Platform"/>
            <consortium name="The Broad Institute Genome Sequencing Center for Infectious Disease"/>
            <person name="Wu L."/>
            <person name="Ma J."/>
        </authorList>
    </citation>
    <scope>NUCLEOTIDE SEQUENCE [LARGE SCALE GENOMIC DNA]</scope>
    <source>
        <strain evidence="4">JCM 10977</strain>
    </source>
</reference>
<dbReference type="PANTHER" id="PTHR11786:SF0">
    <property type="entry name" value="ARYLAMINE N-ACETYLTRANSFERASE 4-RELATED"/>
    <property type="match status" value="1"/>
</dbReference>
<dbReference type="SUPFAM" id="SSF54001">
    <property type="entry name" value="Cysteine proteinases"/>
    <property type="match status" value="1"/>
</dbReference>
<evidence type="ECO:0000256" key="1">
    <source>
        <dbReference type="ARBA" id="ARBA00006547"/>
    </source>
</evidence>
<organism evidence="3 4">
    <name type="scientific">Kribbella koreensis</name>
    <dbReference type="NCBI Taxonomy" id="57909"/>
    <lineage>
        <taxon>Bacteria</taxon>
        <taxon>Bacillati</taxon>
        <taxon>Actinomycetota</taxon>
        <taxon>Actinomycetes</taxon>
        <taxon>Propionibacteriales</taxon>
        <taxon>Kribbellaceae</taxon>
        <taxon>Kribbella</taxon>
    </lineage>
</organism>
<proteinExistence type="inferred from homology"/>
<evidence type="ECO:0000313" key="4">
    <source>
        <dbReference type="Proteomes" id="UP001500542"/>
    </source>
</evidence>
<comment type="caution">
    <text evidence="3">The sequence shown here is derived from an EMBL/GenBank/DDBJ whole genome shotgun (WGS) entry which is preliminary data.</text>
</comment>
<keyword evidence="4" id="KW-1185">Reference proteome</keyword>
<dbReference type="EMBL" id="BAAAHK010000013">
    <property type="protein sequence ID" value="GAA0952206.1"/>
    <property type="molecule type" value="Genomic_DNA"/>
</dbReference>
<dbReference type="InterPro" id="IPR038765">
    <property type="entry name" value="Papain-like_cys_pep_sf"/>
</dbReference>
<dbReference type="Gene3D" id="2.40.128.150">
    <property type="entry name" value="Cysteine proteinases"/>
    <property type="match status" value="1"/>
</dbReference>
<dbReference type="InterPro" id="IPR001447">
    <property type="entry name" value="Arylamine_N-AcTrfase"/>
</dbReference>
<sequence>MDTAAFLHRIGLASHATSYAAGHVAPSVEGLSELHEAFVGTIPYESVQFQFGQGGPMEPEAVAQRIIAREGGGYCFQLNGVLAHLLTSLGYDVTLHRGGVQTATRPAVVDASHMVLTVELDGETWLVDAGLGDGLLTPMPLQAGASAYQDPFTLTLRKSDLVDGWRLDHDPRAGLIGMDFESASATFTDFEAQHQHLSLSPDSPFVRTCSAFLRRPGQMAALRSVGLTQTYKDRIDNKIIDSQPEYYEVLADLFQLPLLHFTAADRDALWRRVWTQYENFLAAQPAV</sequence>